<keyword evidence="1" id="KW-0472">Membrane</keyword>
<comment type="caution">
    <text evidence="2">The sequence shown here is derived from an EMBL/GenBank/DDBJ whole genome shotgun (WGS) entry which is preliminary data.</text>
</comment>
<dbReference type="RefSeq" id="WP_205157494.1">
    <property type="nucleotide sequence ID" value="NZ_JAFEUM010000002.1"/>
</dbReference>
<gene>
    <name evidence="2" type="ORF">JQC93_05580</name>
</gene>
<reference evidence="2 3" key="1">
    <citation type="submission" date="2021-02" db="EMBL/GenBank/DDBJ databases">
        <authorList>
            <person name="Park J.-S."/>
        </authorList>
    </citation>
    <scope>NUCLEOTIDE SEQUENCE [LARGE SCALE GENOMIC DNA]</scope>
    <source>
        <strain evidence="2 3">188UL20-2</strain>
    </source>
</reference>
<feature type="transmembrane region" description="Helical" evidence="1">
    <location>
        <begin position="82"/>
        <end position="100"/>
    </location>
</feature>
<name>A0ABS2HI80_9VIBR</name>
<dbReference type="Proteomes" id="UP000809621">
    <property type="component" value="Unassembled WGS sequence"/>
</dbReference>
<dbReference type="EMBL" id="JAFEUM010000002">
    <property type="protein sequence ID" value="MBM7035873.1"/>
    <property type="molecule type" value="Genomic_DNA"/>
</dbReference>
<feature type="transmembrane region" description="Helical" evidence="1">
    <location>
        <begin position="14"/>
        <end position="35"/>
    </location>
</feature>
<protein>
    <submittedName>
        <fullName evidence="2">DUF3392 domain-containing protein</fullName>
    </submittedName>
</protein>
<keyword evidence="3" id="KW-1185">Reference proteome</keyword>
<proteinExistence type="predicted"/>
<evidence type="ECO:0000256" key="1">
    <source>
        <dbReference type="SAM" id="Phobius"/>
    </source>
</evidence>
<evidence type="ECO:0000313" key="2">
    <source>
        <dbReference type="EMBL" id="MBM7035873.1"/>
    </source>
</evidence>
<keyword evidence="1" id="KW-1133">Transmembrane helix</keyword>
<accession>A0ABS2HI80</accession>
<keyword evidence="1" id="KW-0812">Transmembrane</keyword>
<sequence length="106" mass="11722">MDVINSFAQLLRPYLSEIAISLVACTLVIAGNDINRIVRGVLRGHNFVLRTLAFVLINAFGYGLLIVHLSPFLARQLATLNSNWLVSVVCGSFLVIGVWAQRNRQV</sequence>
<organism evidence="2 3">
    <name type="scientific">Vibrio ulleungensis</name>
    <dbReference type="NCBI Taxonomy" id="2807619"/>
    <lineage>
        <taxon>Bacteria</taxon>
        <taxon>Pseudomonadati</taxon>
        <taxon>Pseudomonadota</taxon>
        <taxon>Gammaproteobacteria</taxon>
        <taxon>Vibrionales</taxon>
        <taxon>Vibrionaceae</taxon>
        <taxon>Vibrio</taxon>
    </lineage>
</organism>
<dbReference type="InterPro" id="IPR021813">
    <property type="entry name" value="DUF3392"/>
</dbReference>
<feature type="transmembrane region" description="Helical" evidence="1">
    <location>
        <begin position="47"/>
        <end position="70"/>
    </location>
</feature>
<dbReference type="Pfam" id="PF11872">
    <property type="entry name" value="DUF3392"/>
    <property type="match status" value="1"/>
</dbReference>
<evidence type="ECO:0000313" key="3">
    <source>
        <dbReference type="Proteomes" id="UP000809621"/>
    </source>
</evidence>